<organism evidence="2 3">
    <name type="scientific">Saccharothrix coeruleofusca</name>
    <dbReference type="NCBI Taxonomy" id="33919"/>
    <lineage>
        <taxon>Bacteria</taxon>
        <taxon>Bacillati</taxon>
        <taxon>Actinomycetota</taxon>
        <taxon>Actinomycetes</taxon>
        <taxon>Pseudonocardiales</taxon>
        <taxon>Pseudonocardiaceae</taxon>
        <taxon>Saccharothrix</taxon>
    </lineage>
</organism>
<sequence length="58" mass="6248">MEFRWRKSSFSGGNTNCVEVGFGSAGVGVRDSKNTAAGHLVFPAGVWREFVRATADRA</sequence>
<comment type="caution">
    <text evidence="2">The sequence shown here is derived from an EMBL/GenBank/DDBJ whole genome shotgun (WGS) entry which is preliminary data.</text>
</comment>
<reference evidence="2" key="1">
    <citation type="journal article" date="2014" name="Int. J. Syst. Evol. Microbiol.">
        <title>Complete genome sequence of Corynebacterium casei LMG S-19264T (=DSM 44701T), isolated from a smear-ripened cheese.</title>
        <authorList>
            <consortium name="US DOE Joint Genome Institute (JGI-PGF)"/>
            <person name="Walter F."/>
            <person name="Albersmeier A."/>
            <person name="Kalinowski J."/>
            <person name="Ruckert C."/>
        </authorList>
    </citation>
    <scope>NUCLEOTIDE SEQUENCE</scope>
    <source>
        <strain evidence="2">JCM 3313</strain>
    </source>
</reference>
<dbReference type="Proteomes" id="UP000639606">
    <property type="component" value="Unassembled WGS sequence"/>
</dbReference>
<dbReference type="InterPro" id="IPR007278">
    <property type="entry name" value="DUF397"/>
</dbReference>
<dbReference type="EMBL" id="BMRG01000032">
    <property type="protein sequence ID" value="GGP86583.1"/>
    <property type="molecule type" value="Genomic_DNA"/>
</dbReference>
<gene>
    <name evidence="2" type="ORF">GCM10010185_70370</name>
</gene>
<dbReference type="Pfam" id="PF04149">
    <property type="entry name" value="DUF397"/>
    <property type="match status" value="1"/>
</dbReference>
<proteinExistence type="predicted"/>
<dbReference type="AlphaFoldDB" id="A0A918AUR0"/>
<reference evidence="2" key="2">
    <citation type="submission" date="2020-09" db="EMBL/GenBank/DDBJ databases">
        <authorList>
            <person name="Sun Q."/>
            <person name="Ohkuma M."/>
        </authorList>
    </citation>
    <scope>NUCLEOTIDE SEQUENCE</scope>
    <source>
        <strain evidence="2">JCM 3313</strain>
    </source>
</reference>
<evidence type="ECO:0000313" key="2">
    <source>
        <dbReference type="EMBL" id="GGP86583.1"/>
    </source>
</evidence>
<keyword evidence="3" id="KW-1185">Reference proteome</keyword>
<accession>A0A918AUR0</accession>
<protein>
    <recommendedName>
        <fullName evidence="1">DUF397 domain-containing protein</fullName>
    </recommendedName>
</protein>
<feature type="domain" description="DUF397" evidence="1">
    <location>
        <begin position="4"/>
        <end position="53"/>
    </location>
</feature>
<evidence type="ECO:0000259" key="1">
    <source>
        <dbReference type="Pfam" id="PF04149"/>
    </source>
</evidence>
<evidence type="ECO:0000313" key="3">
    <source>
        <dbReference type="Proteomes" id="UP000639606"/>
    </source>
</evidence>
<name>A0A918AUR0_9PSEU</name>